<keyword evidence="2" id="KW-1185">Reference proteome</keyword>
<accession>A0AAN9A1L3</accession>
<proteinExistence type="predicted"/>
<comment type="caution">
    <text evidence="1">The sequence shown here is derived from an EMBL/GenBank/DDBJ whole genome shotgun (WGS) entry which is preliminary data.</text>
</comment>
<feature type="non-terminal residue" evidence="1">
    <location>
        <position position="1"/>
    </location>
</feature>
<dbReference type="AlphaFoldDB" id="A0AAN9A1L3"/>
<gene>
    <name evidence="1" type="ORF">SK128_022817</name>
</gene>
<evidence type="ECO:0000313" key="1">
    <source>
        <dbReference type="EMBL" id="KAK7066367.1"/>
    </source>
</evidence>
<reference evidence="1 2" key="1">
    <citation type="submission" date="2023-11" db="EMBL/GenBank/DDBJ databases">
        <title>Halocaridina rubra genome assembly.</title>
        <authorList>
            <person name="Smith C."/>
        </authorList>
    </citation>
    <scope>NUCLEOTIDE SEQUENCE [LARGE SCALE GENOMIC DNA]</scope>
    <source>
        <strain evidence="1">EP-1</strain>
        <tissue evidence="1">Whole</tissue>
    </source>
</reference>
<protein>
    <submittedName>
        <fullName evidence="1">Uncharacterized protein</fullName>
    </submittedName>
</protein>
<name>A0AAN9A1L3_HALRR</name>
<evidence type="ECO:0000313" key="2">
    <source>
        <dbReference type="Proteomes" id="UP001381693"/>
    </source>
</evidence>
<dbReference type="Proteomes" id="UP001381693">
    <property type="component" value="Unassembled WGS sequence"/>
</dbReference>
<organism evidence="1 2">
    <name type="scientific">Halocaridina rubra</name>
    <name type="common">Hawaiian red shrimp</name>
    <dbReference type="NCBI Taxonomy" id="373956"/>
    <lineage>
        <taxon>Eukaryota</taxon>
        <taxon>Metazoa</taxon>
        <taxon>Ecdysozoa</taxon>
        <taxon>Arthropoda</taxon>
        <taxon>Crustacea</taxon>
        <taxon>Multicrustacea</taxon>
        <taxon>Malacostraca</taxon>
        <taxon>Eumalacostraca</taxon>
        <taxon>Eucarida</taxon>
        <taxon>Decapoda</taxon>
        <taxon>Pleocyemata</taxon>
        <taxon>Caridea</taxon>
        <taxon>Atyoidea</taxon>
        <taxon>Atyidae</taxon>
        <taxon>Halocaridina</taxon>
    </lineage>
</organism>
<dbReference type="EMBL" id="JAXCGZ010019241">
    <property type="protein sequence ID" value="KAK7066367.1"/>
    <property type="molecule type" value="Genomic_DNA"/>
</dbReference>
<sequence>DILPICSGEDIKSNCFTLQELASLHPVLAQIDSVIIPALRQHAELFQCGNSPVRYLSVEELHSVSLVFKMFYY</sequence>